<dbReference type="SMART" id="SM00320">
    <property type="entry name" value="WD40"/>
    <property type="match status" value="7"/>
</dbReference>
<proteinExistence type="inferred from homology"/>
<dbReference type="EnsemblMetazoa" id="XM_782851">
    <property type="protein sequence ID" value="XP_787944"/>
    <property type="gene ID" value="LOC582919"/>
</dbReference>
<dbReference type="Gene3D" id="2.130.10.10">
    <property type="entry name" value="YVTN repeat-like/Quinoprotein amine dehydrogenase"/>
    <property type="match status" value="1"/>
</dbReference>
<keyword evidence="3" id="KW-0488">Methylation</keyword>
<dbReference type="AlphaFoldDB" id="A0A7M7REX3"/>
<reference evidence="22" key="1">
    <citation type="submission" date="2015-02" db="EMBL/GenBank/DDBJ databases">
        <title>Genome sequencing for Strongylocentrotus purpuratus.</title>
        <authorList>
            <person name="Murali S."/>
            <person name="Liu Y."/>
            <person name="Vee V."/>
            <person name="English A."/>
            <person name="Wang M."/>
            <person name="Skinner E."/>
            <person name="Han Y."/>
            <person name="Muzny D.M."/>
            <person name="Worley K.C."/>
            <person name="Gibbs R.A."/>
        </authorList>
    </citation>
    <scope>NUCLEOTIDE SEQUENCE</scope>
</reference>
<keyword evidence="11" id="KW-0007">Acetylation</keyword>
<evidence type="ECO:0000256" key="14">
    <source>
        <dbReference type="ARBA" id="ARBA00055322"/>
    </source>
</evidence>
<evidence type="ECO:0000256" key="17">
    <source>
        <dbReference type="ARBA" id="ARBA00076054"/>
    </source>
</evidence>
<protein>
    <recommendedName>
        <fullName evidence="16">U3 small nucleolar RNA-interacting protein 2</fullName>
    </recommendedName>
    <alternativeName>
        <fullName evidence="18">RRP9 homolog</fullName>
    </alternativeName>
    <alternativeName>
        <fullName evidence="17">U3 small nucleolar ribonucleoprotein-associated 55 kDa protein</fullName>
    </alternativeName>
</protein>
<evidence type="ECO:0000256" key="5">
    <source>
        <dbReference type="ARBA" id="ARBA00022552"/>
    </source>
</evidence>
<feature type="compositionally biased region" description="Acidic residues" evidence="20">
    <location>
        <begin position="38"/>
        <end position="55"/>
    </location>
</feature>
<keyword evidence="5" id="KW-0698">rRNA processing</keyword>
<dbReference type="RefSeq" id="XP_787944.2">
    <property type="nucleotide sequence ID" value="XM_782851.5"/>
</dbReference>
<keyword evidence="10" id="KW-0694">RNA-binding</keyword>
<keyword evidence="22" id="KW-1185">Reference proteome</keyword>
<evidence type="ECO:0000256" key="19">
    <source>
        <dbReference type="PROSITE-ProRule" id="PRU00221"/>
    </source>
</evidence>
<dbReference type="Proteomes" id="UP000007110">
    <property type="component" value="Unassembled WGS sequence"/>
</dbReference>
<dbReference type="InterPro" id="IPR036322">
    <property type="entry name" value="WD40_repeat_dom_sf"/>
</dbReference>
<feature type="repeat" description="WD" evidence="19">
    <location>
        <begin position="236"/>
        <end position="277"/>
    </location>
</feature>
<keyword evidence="9" id="KW-0832">Ubl conjugation</keyword>
<dbReference type="FunFam" id="2.130.10.10:FF:000143">
    <property type="entry name" value="U3 small nucleolar RNA-interacting protein 2 isoform X2"/>
    <property type="match status" value="1"/>
</dbReference>
<comment type="similarity">
    <text evidence="2">Belongs to the WD repeat RRP9 family.</text>
</comment>
<dbReference type="SUPFAM" id="SSF50978">
    <property type="entry name" value="WD40 repeat-like"/>
    <property type="match status" value="1"/>
</dbReference>
<dbReference type="InterPro" id="IPR020472">
    <property type="entry name" value="WD40_PAC1"/>
</dbReference>
<evidence type="ECO:0000256" key="20">
    <source>
        <dbReference type="SAM" id="MobiDB-lite"/>
    </source>
</evidence>
<evidence type="ECO:0000256" key="16">
    <source>
        <dbReference type="ARBA" id="ARBA00074377"/>
    </source>
</evidence>
<evidence type="ECO:0000256" key="12">
    <source>
        <dbReference type="ARBA" id="ARBA00023242"/>
    </source>
</evidence>
<dbReference type="GO" id="GO:1990904">
    <property type="term" value="C:ribonucleoprotein complex"/>
    <property type="evidence" value="ECO:0007669"/>
    <property type="project" value="UniProtKB-KW"/>
</dbReference>
<feature type="repeat" description="WD" evidence="19">
    <location>
        <begin position="278"/>
        <end position="311"/>
    </location>
</feature>
<dbReference type="Pfam" id="PF00400">
    <property type="entry name" value="WD40"/>
    <property type="match status" value="6"/>
</dbReference>
<comment type="function">
    <text evidence="14">Component of a nucleolar small nuclear ribonucleoprotein particle (snoRNP) thought to participate in the processing and modification of pre-ribosomal RNA (pre-rRNA). Part of the small subunit (SSU) processome, first precursor of the small eukaryotic ribosomal subunit. During the assembly of the SSU processome in the nucleolus, many ribosome biogenesis factors, an RNA chaperone and ribosomal proteins associate with the nascent pre-rRNA and work in concert to generate RNA folding, modifications, rearrangements and cleavage as well as targeted degradation of pre-ribosomal RNA by the RNA exosome.</text>
</comment>
<feature type="region of interest" description="Disordered" evidence="20">
    <location>
        <begin position="1"/>
        <end position="76"/>
    </location>
</feature>
<evidence type="ECO:0000256" key="3">
    <source>
        <dbReference type="ARBA" id="ARBA00022481"/>
    </source>
</evidence>
<dbReference type="PRINTS" id="PR00320">
    <property type="entry name" value="GPROTEINBRPT"/>
</dbReference>
<dbReference type="GO" id="GO:0006364">
    <property type="term" value="P:rRNA processing"/>
    <property type="evidence" value="ECO:0007669"/>
    <property type="project" value="UniProtKB-KW"/>
</dbReference>
<dbReference type="PROSITE" id="PS00678">
    <property type="entry name" value="WD_REPEATS_1"/>
    <property type="match status" value="1"/>
</dbReference>
<keyword evidence="13" id="KW-0687">Ribonucleoprotein</keyword>
<evidence type="ECO:0000256" key="13">
    <source>
        <dbReference type="ARBA" id="ARBA00023274"/>
    </source>
</evidence>
<keyword evidence="4" id="KW-1017">Isopeptide bond</keyword>
<organism evidence="21 22">
    <name type="scientific">Strongylocentrotus purpuratus</name>
    <name type="common">Purple sea urchin</name>
    <dbReference type="NCBI Taxonomy" id="7668"/>
    <lineage>
        <taxon>Eukaryota</taxon>
        <taxon>Metazoa</taxon>
        <taxon>Echinodermata</taxon>
        <taxon>Eleutherozoa</taxon>
        <taxon>Echinozoa</taxon>
        <taxon>Echinoidea</taxon>
        <taxon>Euechinoidea</taxon>
        <taxon>Echinacea</taxon>
        <taxon>Camarodonta</taxon>
        <taxon>Echinidea</taxon>
        <taxon>Strongylocentrotidae</taxon>
        <taxon>Strongylocentrotus</taxon>
    </lineage>
</organism>
<dbReference type="InterPro" id="IPR015943">
    <property type="entry name" value="WD40/YVTN_repeat-like_dom_sf"/>
</dbReference>
<evidence type="ECO:0000256" key="6">
    <source>
        <dbReference type="ARBA" id="ARBA00022553"/>
    </source>
</evidence>
<dbReference type="CTD" id="9136"/>
<keyword evidence="7 19" id="KW-0853">WD repeat</keyword>
<evidence type="ECO:0000313" key="21">
    <source>
        <dbReference type="EnsemblMetazoa" id="XP_787944"/>
    </source>
</evidence>
<dbReference type="PANTHER" id="PTHR19865">
    <property type="entry name" value="U3 SMALL NUCLEOLAR RNA INTERACTING PROTEIN 2"/>
    <property type="match status" value="1"/>
</dbReference>
<dbReference type="PROSITE" id="PS50294">
    <property type="entry name" value="WD_REPEATS_REGION"/>
    <property type="match status" value="5"/>
</dbReference>
<dbReference type="PANTHER" id="PTHR19865:SF0">
    <property type="entry name" value="U3 SMALL NUCLEOLAR RNA-INTERACTING PROTEIN 2"/>
    <property type="match status" value="1"/>
</dbReference>
<dbReference type="CDD" id="cd00200">
    <property type="entry name" value="WD40"/>
    <property type="match status" value="1"/>
</dbReference>
<dbReference type="GO" id="GO:0005730">
    <property type="term" value="C:nucleolus"/>
    <property type="evidence" value="ECO:0007669"/>
    <property type="project" value="UniProtKB-SubCell"/>
</dbReference>
<comment type="subcellular location">
    <subcellularLocation>
        <location evidence="1">Nucleus</location>
        <location evidence="1">Nucleolus</location>
    </subcellularLocation>
</comment>
<name>A0A7M7REX3_STRPU</name>
<evidence type="ECO:0000256" key="11">
    <source>
        <dbReference type="ARBA" id="ARBA00022990"/>
    </source>
</evidence>
<evidence type="ECO:0000256" key="2">
    <source>
        <dbReference type="ARBA" id="ARBA00006777"/>
    </source>
</evidence>
<dbReference type="InterPro" id="IPR019775">
    <property type="entry name" value="WD40_repeat_CS"/>
</dbReference>
<evidence type="ECO:0000256" key="10">
    <source>
        <dbReference type="ARBA" id="ARBA00022884"/>
    </source>
</evidence>
<evidence type="ECO:0000256" key="15">
    <source>
        <dbReference type="ARBA" id="ARBA00065513"/>
    </source>
</evidence>
<feature type="compositionally biased region" description="Acidic residues" evidence="20">
    <location>
        <begin position="64"/>
        <end position="73"/>
    </location>
</feature>
<evidence type="ECO:0000256" key="4">
    <source>
        <dbReference type="ARBA" id="ARBA00022499"/>
    </source>
</evidence>
<keyword evidence="8" id="KW-0677">Repeat</keyword>
<evidence type="ECO:0000256" key="1">
    <source>
        <dbReference type="ARBA" id="ARBA00004604"/>
    </source>
</evidence>
<dbReference type="PROSITE" id="PS50082">
    <property type="entry name" value="WD_REPEATS_2"/>
    <property type="match status" value="6"/>
</dbReference>
<reference evidence="21" key="2">
    <citation type="submission" date="2021-01" db="UniProtKB">
        <authorList>
            <consortium name="EnsemblMetazoa"/>
        </authorList>
    </citation>
    <scope>IDENTIFICATION</scope>
</reference>
<keyword evidence="6" id="KW-0597">Phosphoprotein</keyword>
<evidence type="ECO:0000313" key="22">
    <source>
        <dbReference type="Proteomes" id="UP000007110"/>
    </source>
</evidence>
<evidence type="ECO:0000256" key="7">
    <source>
        <dbReference type="ARBA" id="ARBA00022574"/>
    </source>
</evidence>
<feature type="repeat" description="WD" evidence="19">
    <location>
        <begin position="194"/>
        <end position="226"/>
    </location>
</feature>
<keyword evidence="12" id="KW-0539">Nucleus</keyword>
<accession>A0A7M7REX3</accession>
<feature type="repeat" description="WD" evidence="19">
    <location>
        <begin position="141"/>
        <end position="182"/>
    </location>
</feature>
<feature type="repeat" description="WD" evidence="19">
    <location>
        <begin position="319"/>
        <end position="359"/>
    </location>
</feature>
<dbReference type="InterPro" id="IPR039241">
    <property type="entry name" value="Rrp9-like"/>
</dbReference>
<dbReference type="GeneID" id="582919"/>
<comment type="subunit">
    <text evidence="15">Interacts specifically with the U3 small nucleolar RNA (U3 snoRNA). Binds a sub-fragment of the U3 snoRNA surrounding the B/C motif (3UBC). This association with the U3BC RNA is dependent on the binding of a protein called 15.5K to the box B/C motif. The association of the protein with the U3BC RNA was found to be also dependent on a conserved RNA structure that flanks the box B/C motif. Part of the small subunit (SSU) processome, composed of more than 70 proteins and the RNA chaperone small nucleolar RNA (snoRNA) U3.</text>
</comment>
<dbReference type="GO" id="GO:0034511">
    <property type="term" value="F:U3 snoRNA binding"/>
    <property type="evidence" value="ECO:0007669"/>
    <property type="project" value="InterPro"/>
</dbReference>
<evidence type="ECO:0000256" key="18">
    <source>
        <dbReference type="ARBA" id="ARBA00077445"/>
    </source>
</evidence>
<evidence type="ECO:0000256" key="8">
    <source>
        <dbReference type="ARBA" id="ARBA00022737"/>
    </source>
</evidence>
<feature type="compositionally biased region" description="Basic residues" evidence="20">
    <location>
        <begin position="7"/>
        <end position="20"/>
    </location>
</feature>
<dbReference type="InterPro" id="IPR001680">
    <property type="entry name" value="WD40_rpt"/>
</dbReference>
<sequence length="475" mass="52641">MSFFIRGARKRAPASKSKKVFSKDSNNPTKKKKLQKLDDEEILSDSDIDGPDDDEGRGSSDAPSENEEEEQETAQEKRLRLTKQYLAQLEAEEKEVEDSLTPDRDAIAHRLKSELLEQSGKLQKLVASEYTAPSSDDLCVLRGHQLAITCMVISSDNKYIFSGSKDCSIIKWNAATGKKEHKIPGGRKGTEDKHIGHTAHILALAISSDDTLLVSGCRNKLIHVWDPQTCGLKHTFKGHRDAISGLAFRKGTHQLFSASHDRSVKIWNLDEMAYVETLFGHQDAITGIDSLTRDRSITSGGRDNSIRVWKVLEESQLIFNGHSGSIDCVKLINEDHFISGSEDGSIAVWSVMKKKPLSITRNAHPGPVGTSEGSNTKENWISCVAALQGTDLVASGSKDGTIRFWQCSEGYKTLSPTFQVTMEGFVNAMQFSSDGTFLVAGVGQEHRLGRWWRLKEAKNSIVIVRLRKSNAENIR</sequence>
<evidence type="ECO:0000256" key="9">
    <source>
        <dbReference type="ARBA" id="ARBA00022843"/>
    </source>
</evidence>
<feature type="repeat" description="WD" evidence="19">
    <location>
        <begin position="374"/>
        <end position="415"/>
    </location>
</feature>